<proteinExistence type="predicted"/>
<feature type="compositionally biased region" description="Basic and acidic residues" evidence="1">
    <location>
        <begin position="1"/>
        <end position="26"/>
    </location>
</feature>
<evidence type="ECO:0000313" key="2">
    <source>
        <dbReference type="EMBL" id="UNZ08070.1"/>
    </source>
</evidence>
<keyword evidence="3" id="KW-1185">Reference proteome</keyword>
<organism evidence="2 3">
    <name type="scientific">Streptomyces rimosus subsp. rimosus</name>
    <dbReference type="NCBI Taxonomy" id="132474"/>
    <lineage>
        <taxon>Bacteria</taxon>
        <taxon>Bacillati</taxon>
        <taxon>Actinomycetota</taxon>
        <taxon>Actinomycetes</taxon>
        <taxon>Kitasatosporales</taxon>
        <taxon>Streptomycetaceae</taxon>
        <taxon>Streptomyces</taxon>
    </lineage>
</organism>
<evidence type="ECO:0000313" key="3">
    <source>
        <dbReference type="Proteomes" id="UP000829494"/>
    </source>
</evidence>
<feature type="region of interest" description="Disordered" evidence="1">
    <location>
        <begin position="1"/>
        <end position="28"/>
    </location>
</feature>
<sequence length="63" mass="6966">MAVMIKEDHRSENPTDPAEPEHDEAGAVRQQARLTLAGQARDAEELKMLLEMLGLHPSQEGES</sequence>
<dbReference type="EMBL" id="CP094298">
    <property type="protein sequence ID" value="UNZ08070.1"/>
    <property type="molecule type" value="Genomic_DNA"/>
</dbReference>
<evidence type="ECO:0000256" key="1">
    <source>
        <dbReference type="SAM" id="MobiDB-lite"/>
    </source>
</evidence>
<dbReference type="Proteomes" id="UP000829494">
    <property type="component" value="Chromosome"/>
</dbReference>
<reference evidence="2 3" key="1">
    <citation type="submission" date="2022-03" db="EMBL/GenBank/DDBJ databases">
        <title>Complete genome of Streptomyces rimosus ssp. rimosus R7 (=ATCC 10970).</title>
        <authorList>
            <person name="Beganovic S."/>
            <person name="Ruckert C."/>
            <person name="Busche T."/>
            <person name="Kalinowski J."/>
            <person name="Wittmann C."/>
        </authorList>
    </citation>
    <scope>NUCLEOTIDE SEQUENCE [LARGE SCALE GENOMIC DNA]</scope>
    <source>
        <strain evidence="2 3">R7</strain>
    </source>
</reference>
<gene>
    <name evidence="2" type="ORF">SRIMR7_38520</name>
</gene>
<evidence type="ECO:0008006" key="4">
    <source>
        <dbReference type="Google" id="ProtNLM"/>
    </source>
</evidence>
<accession>A0ABY3ZF26</accession>
<protein>
    <recommendedName>
        <fullName evidence="4">Transposase</fullName>
    </recommendedName>
</protein>
<name>A0ABY3ZF26_STRRM</name>